<proteinExistence type="predicted"/>
<dbReference type="Gene3D" id="2.60.40.10">
    <property type="entry name" value="Immunoglobulins"/>
    <property type="match status" value="2"/>
</dbReference>
<dbReference type="RefSeq" id="YP_009803239.1">
    <property type="nucleotide sequence ID" value="NC_047993.1"/>
</dbReference>
<feature type="domain" description="Fibronectin type-III" evidence="1">
    <location>
        <begin position="134"/>
        <end position="229"/>
    </location>
</feature>
<dbReference type="InterPro" id="IPR036116">
    <property type="entry name" value="FN3_sf"/>
</dbReference>
<dbReference type="SUPFAM" id="SSF49265">
    <property type="entry name" value="Fibronectin type III"/>
    <property type="match status" value="1"/>
</dbReference>
<dbReference type="InterPro" id="IPR003961">
    <property type="entry name" value="FN3_dom"/>
</dbReference>
<reference evidence="2 3" key="1">
    <citation type="submission" date="2018-04" db="EMBL/GenBank/DDBJ databases">
        <authorList>
            <person name="Harrington T."/>
            <person name="Washburn E."/>
            <person name="Bricker J."/>
            <person name="McKinney A."/>
            <person name="Betsko A.J."/>
            <person name="Garlena R.A."/>
            <person name="Russell D.A."/>
            <person name="Pope W.A."/>
            <person name="Jacobs-Sera D."/>
            <person name="Hatfull G.F."/>
        </authorList>
    </citation>
    <scope>NUCLEOTIDE SEQUENCE [LARGE SCALE GENOMIC DNA]</scope>
</reference>
<dbReference type="CDD" id="cd00063">
    <property type="entry name" value="FN3"/>
    <property type="match status" value="2"/>
</dbReference>
<dbReference type="Proteomes" id="UP000251375">
    <property type="component" value="Segment"/>
</dbReference>
<evidence type="ECO:0000313" key="3">
    <source>
        <dbReference type="Proteomes" id="UP000251375"/>
    </source>
</evidence>
<dbReference type="Pfam" id="PF00041">
    <property type="entry name" value="fn3"/>
    <property type="match status" value="1"/>
</dbReference>
<sequence length="729" mass="77322">MAYDASISAPYSGRPSYYSYLYVRRDQTDVANNRSSYAWAYYARGPANVSYALDCFGWAVNVGGQGFSGCSNLDFRGRGEIGLGGNTTGWFGHDGNGYLSIVIDSYHGPASIFGTSDPGAVWFGTDRIPRTPATVNAPTVSNVGTDRMTLSWNIPDNRGSAIDAMLLRRYPTSDTSIGGYTDYPLAANATSHTPTGLAPATTYYWVVYARNGVGYSAQSGKTAGTTLPATPPPFTVEPALSGLQAVVKLTPPSGSTGVTSYTIEYQEVGSTTVKTLTGTSPITVMGLTPGTSIRWRALANYGSVKSPWSDWVTYFQPNPNTNPGQYFDGSTADTADVDYQWTGTVNNSVSRAVGKKVTGWRDFALAATTSGGTGAQYRVTGAIGKYPAGQPTGGFACRYAFFRDATSVGFRAGTDSTPQGRAEVSEGGIYFASIYARPSKTQRLAAGVSWVDGATNAVTRILGPAQIVQAGETVRLSVNGMAPSDGYATVEAIDVLGDGWDQWRGGDSITVDAAMITVGSEYPYFDGSAPDTSQFDYSWTGAPNASTSIRTTLAADAVDPLADPDCPAPPTPPGPPAIEDDCITEVGVWRRYWVQIAQPEVAEWIATIPTLTVTTGAQPAREVRIRYYENPDETPPSAFTPGDFVAEQIIRYIPPGTSMILDGVSERARASVGDGEYIAADHLVYGTGGAPATWPVLECGLGFLVSLDVPLDAQLGNLTTELSLTRRML</sequence>
<gene>
    <name evidence="2" type="primary">41</name>
    <name evidence="2" type="ORF">SEA_QUHWAH_41</name>
</gene>
<feature type="domain" description="Fibronectin type-III" evidence="1">
    <location>
        <begin position="230"/>
        <end position="320"/>
    </location>
</feature>
<accession>A0A2Z4Q9T2</accession>
<protein>
    <submittedName>
        <fullName evidence="2">Minor tail protein</fullName>
    </submittedName>
</protein>
<organism evidence="2 3">
    <name type="scientific">Microbacterium phage Quhwah</name>
    <dbReference type="NCBI Taxonomy" id="2992929"/>
    <lineage>
        <taxon>Viruses</taxon>
        <taxon>Duplodnaviria</taxon>
        <taxon>Heunggongvirae</taxon>
        <taxon>Uroviricota</taxon>
        <taxon>Caudoviricetes</taxon>
        <taxon>Hodgkinviridae</taxon>
        <taxon>Quhwahvirus</taxon>
        <taxon>Quhwahvirus quhwah</taxon>
        <taxon>Quhwahvirus ouhwah</taxon>
    </lineage>
</organism>
<evidence type="ECO:0000259" key="1">
    <source>
        <dbReference type="PROSITE" id="PS50853"/>
    </source>
</evidence>
<keyword evidence="3" id="KW-1185">Reference proteome</keyword>
<evidence type="ECO:0000313" key="2">
    <source>
        <dbReference type="EMBL" id="AWY06750.1"/>
    </source>
</evidence>
<dbReference type="GeneID" id="54993801"/>
<dbReference type="PROSITE" id="PS50853">
    <property type="entry name" value="FN3"/>
    <property type="match status" value="2"/>
</dbReference>
<name>A0A2Z4Q9T2_9CAUD</name>
<dbReference type="SMART" id="SM00060">
    <property type="entry name" value="FN3"/>
    <property type="match status" value="2"/>
</dbReference>
<dbReference type="InterPro" id="IPR013783">
    <property type="entry name" value="Ig-like_fold"/>
</dbReference>
<dbReference type="EMBL" id="MH271321">
    <property type="protein sequence ID" value="AWY06750.1"/>
    <property type="molecule type" value="Genomic_DNA"/>
</dbReference>